<feature type="non-terminal residue" evidence="2">
    <location>
        <position position="111"/>
    </location>
</feature>
<dbReference type="EMBL" id="CAUYUJ010012296">
    <property type="protein sequence ID" value="CAK0833713.1"/>
    <property type="molecule type" value="Genomic_DNA"/>
</dbReference>
<accession>A0ABN9SPB3</accession>
<protein>
    <recommendedName>
        <fullName evidence="4">Calmodulin</fullName>
    </recommendedName>
</protein>
<keyword evidence="3" id="KW-1185">Reference proteome</keyword>
<dbReference type="Proteomes" id="UP001189429">
    <property type="component" value="Unassembled WGS sequence"/>
</dbReference>
<evidence type="ECO:0000313" key="3">
    <source>
        <dbReference type="Proteomes" id="UP001189429"/>
    </source>
</evidence>
<proteinExistence type="predicted"/>
<reference evidence="2" key="1">
    <citation type="submission" date="2023-10" db="EMBL/GenBank/DDBJ databases">
        <authorList>
            <person name="Chen Y."/>
            <person name="Shah S."/>
            <person name="Dougan E. K."/>
            <person name="Thang M."/>
            <person name="Chan C."/>
        </authorList>
    </citation>
    <scope>NUCLEOTIDE SEQUENCE [LARGE SCALE GENOMIC DNA]</scope>
</reference>
<feature type="non-terminal residue" evidence="2">
    <location>
        <position position="1"/>
    </location>
</feature>
<name>A0ABN9SPB3_9DINO</name>
<sequence>EDLDRNGKIDVDDAAGTVHLREKQKGCGWYIPPPKKPKPGGRGRGSPRGGAARARRPPSPPRGVRSRRGPLGEAAAPGHGRAQPAGGSDLRGAVMGRLRALRQDIPLDLNR</sequence>
<comment type="caution">
    <text evidence="2">The sequence shown here is derived from an EMBL/GenBank/DDBJ whole genome shotgun (WGS) entry which is preliminary data.</text>
</comment>
<evidence type="ECO:0000256" key="1">
    <source>
        <dbReference type="SAM" id="MobiDB-lite"/>
    </source>
</evidence>
<gene>
    <name evidence="2" type="ORF">PCOR1329_LOCUS31316</name>
</gene>
<organism evidence="2 3">
    <name type="scientific">Prorocentrum cordatum</name>
    <dbReference type="NCBI Taxonomy" id="2364126"/>
    <lineage>
        <taxon>Eukaryota</taxon>
        <taxon>Sar</taxon>
        <taxon>Alveolata</taxon>
        <taxon>Dinophyceae</taxon>
        <taxon>Prorocentrales</taxon>
        <taxon>Prorocentraceae</taxon>
        <taxon>Prorocentrum</taxon>
    </lineage>
</organism>
<evidence type="ECO:0000313" key="2">
    <source>
        <dbReference type="EMBL" id="CAK0833713.1"/>
    </source>
</evidence>
<feature type="region of interest" description="Disordered" evidence="1">
    <location>
        <begin position="25"/>
        <end position="91"/>
    </location>
</feature>
<evidence type="ECO:0008006" key="4">
    <source>
        <dbReference type="Google" id="ProtNLM"/>
    </source>
</evidence>